<proteinExistence type="predicted"/>
<dbReference type="AlphaFoldDB" id="A0A9P9ATB4"/>
<dbReference type="Gene3D" id="3.80.10.10">
    <property type="entry name" value="Ribonuclease Inhibitor"/>
    <property type="match status" value="1"/>
</dbReference>
<evidence type="ECO:0000313" key="1">
    <source>
        <dbReference type="EMBL" id="KAH6894740.1"/>
    </source>
</evidence>
<keyword evidence="2" id="KW-1185">Reference proteome</keyword>
<gene>
    <name evidence="1" type="ORF">B0T10DRAFT_436452</name>
</gene>
<dbReference type="OrthoDB" id="3945550at2759"/>
<feature type="non-terminal residue" evidence="1">
    <location>
        <position position="633"/>
    </location>
</feature>
<dbReference type="InterPro" id="IPR032675">
    <property type="entry name" value="LRR_dom_sf"/>
</dbReference>
<reference evidence="1 2" key="1">
    <citation type="journal article" date="2021" name="Nat. Commun.">
        <title>Genetic determinants of endophytism in the Arabidopsis root mycobiome.</title>
        <authorList>
            <person name="Mesny F."/>
            <person name="Miyauchi S."/>
            <person name="Thiergart T."/>
            <person name="Pickel B."/>
            <person name="Atanasova L."/>
            <person name="Karlsson M."/>
            <person name="Huettel B."/>
            <person name="Barry K.W."/>
            <person name="Haridas S."/>
            <person name="Chen C."/>
            <person name="Bauer D."/>
            <person name="Andreopoulos W."/>
            <person name="Pangilinan J."/>
            <person name="LaButti K."/>
            <person name="Riley R."/>
            <person name="Lipzen A."/>
            <person name="Clum A."/>
            <person name="Drula E."/>
            <person name="Henrissat B."/>
            <person name="Kohler A."/>
            <person name="Grigoriev I.V."/>
            <person name="Martin F.M."/>
            <person name="Hacquard S."/>
        </authorList>
    </citation>
    <scope>NUCLEOTIDE SEQUENCE [LARGE SCALE GENOMIC DNA]</scope>
    <source>
        <strain evidence="1 2">MPI-CAGE-CH-0241</strain>
    </source>
</reference>
<comment type="caution">
    <text evidence="1">The sequence shown here is derived from an EMBL/GenBank/DDBJ whole genome shotgun (WGS) entry which is preliminary data.</text>
</comment>
<dbReference type="EMBL" id="JAGPYM010000005">
    <property type="protein sequence ID" value="KAH6894740.1"/>
    <property type="molecule type" value="Genomic_DNA"/>
</dbReference>
<protein>
    <submittedName>
        <fullName evidence="1">Uncharacterized protein</fullName>
    </submittedName>
</protein>
<organism evidence="1 2">
    <name type="scientific">Thelonectria olida</name>
    <dbReference type="NCBI Taxonomy" id="1576542"/>
    <lineage>
        <taxon>Eukaryota</taxon>
        <taxon>Fungi</taxon>
        <taxon>Dikarya</taxon>
        <taxon>Ascomycota</taxon>
        <taxon>Pezizomycotina</taxon>
        <taxon>Sordariomycetes</taxon>
        <taxon>Hypocreomycetidae</taxon>
        <taxon>Hypocreales</taxon>
        <taxon>Nectriaceae</taxon>
        <taxon>Thelonectria</taxon>
    </lineage>
</organism>
<name>A0A9P9ATB4_9HYPO</name>
<sequence length="633" mass="70845">MAEGSIQSRPGTLETLPSLINDEICQYLVNECRNGLSSFALVSTRCAVASARFRLRCIHLRLSQKEKLLQDLDWLSHALGPGGQHSNYIRQLKLTGGMVGSERDNYSRGRLSPTKCEQSIHDFIKQPLDFVDFPYCDIFALTPNEQEKRQIEEAWSPLSRFISQLSLTDLVYACSHQIPRCLLDALHQNSSQTRLHIHTFSLRSLYQPPGVFHDIDPDEYMLVTSPSLYSIAGKSYHFGTAGRLGYNYEALEAMVAGLAPNLTHFSLLPCPTDATLHDLGVARRPKPPWRGFFGEGIQSSSTSKSRLQTLACHPRTIRNWLSKVHSDQLASFQLYGPVSLKELKVLVETAQTTGFQRLSSWRLTLSPSSYGEEEAREMDFQAGMLLRSLSPLDSLDLDGAFAKGVLDALLDYHGNSLQKLRLGRNISLDLEPWDLSLDDFRNLAAKCPKLEQLEIGIRRAGQLGGGWQEIETYRALGQFPRLKHLKLTLDCAEADPIEPGDDDDCCKASAPVFWNALVRCAIDSYLAREIFQLIRSSQSSLEYLGVRVVRSGYLGEDWQDSDAEEVLSWISPSWVCEQKDGAVLVSEVKGSRVGDGDLLKVDFGGRGDLRRVWTALWPGTGDRRESWSSFPLA</sequence>
<evidence type="ECO:0000313" key="2">
    <source>
        <dbReference type="Proteomes" id="UP000777438"/>
    </source>
</evidence>
<dbReference type="Proteomes" id="UP000777438">
    <property type="component" value="Unassembled WGS sequence"/>
</dbReference>
<accession>A0A9P9ATB4</accession>